<gene>
    <name evidence="1" type="ORF">SAMN06295937_1003143</name>
</gene>
<evidence type="ECO:0008006" key="3">
    <source>
        <dbReference type="Google" id="ProtNLM"/>
    </source>
</evidence>
<dbReference type="Proteomes" id="UP000190044">
    <property type="component" value="Unassembled WGS sequence"/>
</dbReference>
<name>A0A1T5AE33_9SPHN</name>
<reference evidence="2" key="1">
    <citation type="submission" date="2017-02" db="EMBL/GenBank/DDBJ databases">
        <authorList>
            <person name="Varghese N."/>
            <person name="Submissions S."/>
        </authorList>
    </citation>
    <scope>NUCLEOTIDE SEQUENCE [LARGE SCALE GENOMIC DNA]</scope>
    <source>
        <strain evidence="2">R11H</strain>
    </source>
</reference>
<sequence length="101" mass="11678">MIARRWHGIVPRPKAEAYRQLMLDVAIPDYRSVPGNRGAWCLHRESEGMVHFEMLTFWDDLAAIEAFAGTPVDAAKYYEFDADFLIEKEPHVLHFEVSEAK</sequence>
<dbReference type="EMBL" id="FUYP01000003">
    <property type="protein sequence ID" value="SKB33186.1"/>
    <property type="molecule type" value="Genomic_DNA"/>
</dbReference>
<evidence type="ECO:0000313" key="2">
    <source>
        <dbReference type="Proteomes" id="UP000190044"/>
    </source>
</evidence>
<proteinExistence type="predicted"/>
<accession>A0A1T5AE33</accession>
<dbReference type="RefSeq" id="WP_079637414.1">
    <property type="nucleotide sequence ID" value="NZ_FUYP01000003.1"/>
</dbReference>
<evidence type="ECO:0000313" key="1">
    <source>
        <dbReference type="EMBL" id="SKB33186.1"/>
    </source>
</evidence>
<protein>
    <recommendedName>
        <fullName evidence="3">Antibiotic biosynthesis monooxygenase</fullName>
    </recommendedName>
</protein>
<dbReference type="SUPFAM" id="SSF54909">
    <property type="entry name" value="Dimeric alpha+beta barrel"/>
    <property type="match status" value="1"/>
</dbReference>
<keyword evidence="2" id="KW-1185">Reference proteome</keyword>
<dbReference type="OrthoDB" id="7210869at2"/>
<dbReference type="AlphaFoldDB" id="A0A1T5AE33"/>
<dbReference type="InterPro" id="IPR011008">
    <property type="entry name" value="Dimeric_a/b-barrel"/>
</dbReference>
<organism evidence="1 2">
    <name type="scientific">Sphingopyxis flava</name>
    <dbReference type="NCBI Taxonomy" id="1507287"/>
    <lineage>
        <taxon>Bacteria</taxon>
        <taxon>Pseudomonadati</taxon>
        <taxon>Pseudomonadota</taxon>
        <taxon>Alphaproteobacteria</taxon>
        <taxon>Sphingomonadales</taxon>
        <taxon>Sphingomonadaceae</taxon>
        <taxon>Sphingopyxis</taxon>
    </lineage>
</organism>